<proteinExistence type="predicted"/>
<protein>
    <submittedName>
        <fullName evidence="2">Uncharacterized protein</fullName>
    </submittedName>
</protein>
<dbReference type="Proteomes" id="UP000504637">
    <property type="component" value="Unplaced"/>
</dbReference>
<evidence type="ECO:0000313" key="2">
    <source>
        <dbReference type="RefSeq" id="XP_033460196.1"/>
    </source>
</evidence>
<organism evidence="2">
    <name type="scientific">Dissoconium aciculare CBS 342.82</name>
    <dbReference type="NCBI Taxonomy" id="1314786"/>
    <lineage>
        <taxon>Eukaryota</taxon>
        <taxon>Fungi</taxon>
        <taxon>Dikarya</taxon>
        <taxon>Ascomycota</taxon>
        <taxon>Pezizomycotina</taxon>
        <taxon>Dothideomycetes</taxon>
        <taxon>Dothideomycetidae</taxon>
        <taxon>Mycosphaerellales</taxon>
        <taxon>Dissoconiaceae</taxon>
        <taxon>Dissoconium</taxon>
    </lineage>
</organism>
<accession>A0A6J3M539</accession>
<reference evidence="2" key="3">
    <citation type="submission" date="2025-08" db="UniProtKB">
        <authorList>
            <consortium name="RefSeq"/>
        </authorList>
    </citation>
    <scope>IDENTIFICATION</scope>
    <source>
        <strain evidence="2">CBS 342.82</strain>
    </source>
</reference>
<name>A0A6J3M539_9PEZI</name>
<dbReference type="RefSeq" id="XP_033460196.1">
    <property type="nucleotide sequence ID" value="XM_033599771.1"/>
</dbReference>
<gene>
    <name evidence="2" type="ORF">K489DRAFT_225999</name>
</gene>
<evidence type="ECO:0000313" key="1">
    <source>
        <dbReference type="Proteomes" id="UP000504637"/>
    </source>
</evidence>
<dbReference type="GeneID" id="54357570"/>
<reference evidence="2" key="1">
    <citation type="submission" date="2020-01" db="EMBL/GenBank/DDBJ databases">
        <authorList>
            <consortium name="DOE Joint Genome Institute"/>
            <person name="Haridas S."/>
            <person name="Albert R."/>
            <person name="Binder M."/>
            <person name="Bloem J."/>
            <person name="Labutti K."/>
            <person name="Salamov A."/>
            <person name="Andreopoulos B."/>
            <person name="Baker S.E."/>
            <person name="Barry K."/>
            <person name="Bills G."/>
            <person name="Bluhm B.H."/>
            <person name="Cannon C."/>
            <person name="Castanera R."/>
            <person name="Culley D.E."/>
            <person name="Daum C."/>
            <person name="Ezra D."/>
            <person name="Gonzalez J.B."/>
            <person name="Henrissat B."/>
            <person name="Kuo A."/>
            <person name="Liang C."/>
            <person name="Lipzen A."/>
            <person name="Lutzoni F."/>
            <person name="Magnuson J."/>
            <person name="Mondo S."/>
            <person name="Nolan M."/>
            <person name="Ohm R."/>
            <person name="Pangilinan J."/>
            <person name="Park H.-J."/>
            <person name="Ramirez L."/>
            <person name="Alfaro M."/>
            <person name="Sun H."/>
            <person name="Tritt A."/>
            <person name="Yoshinaga Y."/>
            <person name="Zwiers L.-H."/>
            <person name="Turgeon B.G."/>
            <person name="Goodwin S.B."/>
            <person name="Spatafora J.W."/>
            <person name="Crous P.W."/>
            <person name="Grigoriev I.V."/>
        </authorList>
    </citation>
    <scope>NUCLEOTIDE SEQUENCE</scope>
    <source>
        <strain evidence="2">CBS 342.82</strain>
    </source>
</reference>
<reference evidence="2" key="2">
    <citation type="submission" date="2020-04" db="EMBL/GenBank/DDBJ databases">
        <authorList>
            <consortium name="NCBI Genome Project"/>
        </authorList>
    </citation>
    <scope>NUCLEOTIDE SEQUENCE</scope>
    <source>
        <strain evidence="2">CBS 342.82</strain>
    </source>
</reference>
<keyword evidence="1" id="KW-1185">Reference proteome</keyword>
<dbReference type="AlphaFoldDB" id="A0A6J3M539"/>
<sequence>MMTVHGISGHNSQTTFFIHTDRLWSMRKTLGNTIRLPHGAILRVTLSAVCERERARELAFHPHCHETKKRALKEPPSPPEACTNYHYQIEKRNSLVTTEQPRRTSLCMRVCIRTKKRPPGESSSSPSLGVSDDSGLWVVFLTGPGLGPFVHSPLSSRSPSFWCVVGSRDGGQQRTGRRKGFSSSRVKSERGSYNIQHTMLPLLPGVRVAIMGVNVYWMHCRAIW</sequence>